<reference evidence="3 4" key="1">
    <citation type="submission" date="2019-02" db="EMBL/GenBank/DDBJ databases">
        <title>Deep-cultivation of Planctomycetes and their phenomic and genomic characterization uncovers novel biology.</title>
        <authorList>
            <person name="Wiegand S."/>
            <person name="Jogler M."/>
            <person name="Boedeker C."/>
            <person name="Pinto D."/>
            <person name="Vollmers J."/>
            <person name="Rivas-Marin E."/>
            <person name="Kohn T."/>
            <person name="Peeters S.H."/>
            <person name="Heuer A."/>
            <person name="Rast P."/>
            <person name="Oberbeckmann S."/>
            <person name="Bunk B."/>
            <person name="Jeske O."/>
            <person name="Meyerdierks A."/>
            <person name="Storesund J.E."/>
            <person name="Kallscheuer N."/>
            <person name="Luecker S."/>
            <person name="Lage O.M."/>
            <person name="Pohl T."/>
            <person name="Merkel B.J."/>
            <person name="Hornburger P."/>
            <person name="Mueller R.-W."/>
            <person name="Bruemmer F."/>
            <person name="Labrenz M."/>
            <person name="Spormann A.M."/>
            <person name="Op den Camp H."/>
            <person name="Overmann J."/>
            <person name="Amann R."/>
            <person name="Jetten M.S.M."/>
            <person name="Mascher T."/>
            <person name="Medema M.H."/>
            <person name="Devos D.P."/>
            <person name="Kaster A.-K."/>
            <person name="Ovreas L."/>
            <person name="Rohde M."/>
            <person name="Galperin M.Y."/>
            <person name="Jogler C."/>
        </authorList>
    </citation>
    <scope>NUCLEOTIDE SEQUENCE [LARGE SCALE GENOMIC DNA]</scope>
    <source>
        <strain evidence="3 4">Mal48</strain>
    </source>
</reference>
<protein>
    <submittedName>
        <fullName evidence="3">Uncharacterized protein</fullName>
    </submittedName>
</protein>
<sequence precursor="true">MLRSLWLLLFLCSVSFVSVGCGGGDGGTPGDANDPVESGEDDALDAAEEENPAPVNEDA</sequence>
<gene>
    <name evidence="3" type="ORF">Mal48_07450</name>
</gene>
<feature type="region of interest" description="Disordered" evidence="1">
    <location>
        <begin position="23"/>
        <end position="59"/>
    </location>
</feature>
<feature type="chain" id="PRO_5021826790" evidence="2">
    <location>
        <begin position="21"/>
        <end position="59"/>
    </location>
</feature>
<keyword evidence="4" id="KW-1185">Reference proteome</keyword>
<accession>A0A517QIN9</accession>
<feature type="compositionally biased region" description="Acidic residues" evidence="1">
    <location>
        <begin position="37"/>
        <end position="59"/>
    </location>
</feature>
<feature type="signal peptide" evidence="2">
    <location>
        <begin position="1"/>
        <end position="20"/>
    </location>
</feature>
<dbReference type="AlphaFoldDB" id="A0A517QIN9"/>
<name>A0A517QIN9_9PLAN</name>
<evidence type="ECO:0000313" key="3">
    <source>
        <dbReference type="EMBL" id="QDT31511.1"/>
    </source>
</evidence>
<evidence type="ECO:0000256" key="1">
    <source>
        <dbReference type="SAM" id="MobiDB-lite"/>
    </source>
</evidence>
<dbReference type="RefSeq" id="WP_145196150.1">
    <property type="nucleotide sequence ID" value="NZ_CP036267.1"/>
</dbReference>
<dbReference type="KEGG" id="tpol:Mal48_07450"/>
<organism evidence="3 4">
    <name type="scientific">Thalassoglobus polymorphus</name>
    <dbReference type="NCBI Taxonomy" id="2527994"/>
    <lineage>
        <taxon>Bacteria</taxon>
        <taxon>Pseudomonadati</taxon>
        <taxon>Planctomycetota</taxon>
        <taxon>Planctomycetia</taxon>
        <taxon>Planctomycetales</taxon>
        <taxon>Planctomycetaceae</taxon>
        <taxon>Thalassoglobus</taxon>
    </lineage>
</organism>
<dbReference type="Proteomes" id="UP000315724">
    <property type="component" value="Chromosome"/>
</dbReference>
<proteinExistence type="predicted"/>
<keyword evidence="2" id="KW-0732">Signal</keyword>
<evidence type="ECO:0000256" key="2">
    <source>
        <dbReference type="SAM" id="SignalP"/>
    </source>
</evidence>
<dbReference type="EMBL" id="CP036267">
    <property type="protein sequence ID" value="QDT31511.1"/>
    <property type="molecule type" value="Genomic_DNA"/>
</dbReference>
<evidence type="ECO:0000313" key="4">
    <source>
        <dbReference type="Proteomes" id="UP000315724"/>
    </source>
</evidence>
<dbReference type="PROSITE" id="PS51257">
    <property type="entry name" value="PROKAR_LIPOPROTEIN"/>
    <property type="match status" value="1"/>
</dbReference>